<dbReference type="PANTHER" id="PTHR36153:SF1">
    <property type="entry name" value="TYPE VI SECRETION SYSTEM COMPONENT TSSM1"/>
    <property type="match status" value="1"/>
</dbReference>
<evidence type="ECO:0000259" key="3">
    <source>
        <dbReference type="Pfam" id="PF06761"/>
    </source>
</evidence>
<dbReference type="NCBIfam" id="TIGR03348">
    <property type="entry name" value="VI_IcmF"/>
    <property type="match status" value="1"/>
</dbReference>
<feature type="domain" description="Type VI secretion system IcmF C-terminal" evidence="2">
    <location>
        <begin position="1047"/>
        <end position="1150"/>
    </location>
</feature>
<reference evidence="6 7" key="1">
    <citation type="submission" date="2024-06" db="EMBL/GenBank/DDBJ databases">
        <authorList>
            <person name="Kim D.-U."/>
        </authorList>
    </citation>
    <scope>NUCLEOTIDE SEQUENCE [LARGE SCALE GENOMIC DNA]</scope>
    <source>
        <strain evidence="6 7">KACC15460</strain>
    </source>
</reference>
<dbReference type="EMBL" id="JBEWSZ010000001">
    <property type="protein sequence ID" value="MET2826739.1"/>
    <property type="molecule type" value="Genomic_DNA"/>
</dbReference>
<dbReference type="InterPro" id="IPR010623">
    <property type="entry name" value="IcmF_C"/>
</dbReference>
<sequence>MTLRTRLQRIGKAILSPGALLTIAALVLAIFVWFLGPLFAFGDIQPLGPVSVRLAIVLVIVLAWGIAGYFIRIRHNSADKALLAALRRQQEEQRQAGKQVRTTTDAELAAFRGMARGATKFTNKGRGFNPLARDRHQTPWYLVLGSQNAGKTSIVLNSSLAFSYQGDNAAGSPAVFHLADQAVFVEIAGKFLVPYEPPANSLWLGMLDHLSRLRPRQPASGIIVTVSADELMTMTPEGAIDLAGVVRRRLDEVAARLRTRPPVYVIVSKLDLLVGFEEFFDTLSAEERNAVLGFPLRQPSDAKGQAPADDRFTQGFSDTVERLSGLLLLRLQEEPDEHRRRRAFEFPSQFAAMQAVLEPFITQLTFIYRFEPAPLLRGLFFASATQNGLSVDVLARDLSPSFAQQAEKLAFRNDAASGRGRPYFLRDLVRDIVIPEANLGGLTRSAAAMLQIRGIAANVLLTLAVLALLVFWWLGFNEGQAYTKRLQDGVTAARASIATALPAGTAPLDFKPALTALDDLRALVQERPGRATFGLYGTASVEEAAREAYDRGIHAMMLPFVWRYLRDGLDDPQTAAALRFHQLKLYLMMTGERPVDAQTAALFGPDFAQKWLPYDRTADVDRRVSEHLAELSFTVIAAPLMDMRLVDRARGLISNYTLARLAYDALSAMPRIQQLATWRPVDHMGLSGPQALALIGGGSFWDGIPGLFTRTGFFDSALPTTGAVSDDLAADLWVMGVADTVAGHERETQRIREGMLDLYRVDYMRRWDSFLSELTIVDSADAGETARAMAIITGSPSPVKELTAAAAAEVNLAPANDPASALTKAATAQVNRVAGSVIAPSRVVDVGKAVTDHFKPFAKAVSAPEGQQSQIDTMLAGLQPLYSQINLVATGANILELGTQPQTILNQLTEQVNALPDSLQPLFRRILSQAGAVTSGSSRQRLAEIWKTTVEPSCQATTKGRYPFVQASAEDTSIADFTSLFGPKGLISSFRNDYLKPFIDTTTKPWRWRTGQQVGLNIGDDVLAAFEHAQDITATYFGDADMPSVKFTVEPVQLDEKARAMQFDIGGPTLVYMHGPPTPSAFQWPPDRADADAILSMTPEVNGERNMLRRQGPWALFRLLNAGHVLRNDPTDMVPYGFTVGSRKAVLNVMAPATRNPFARDILSDFKCPVL</sequence>
<dbReference type="Pfam" id="PF14331">
    <property type="entry name" value="IcmF-related_N"/>
    <property type="match status" value="1"/>
</dbReference>
<feature type="transmembrane region" description="Helical" evidence="1">
    <location>
        <begin position="455"/>
        <end position="475"/>
    </location>
</feature>
<dbReference type="RefSeq" id="WP_354458831.1">
    <property type="nucleotide sequence ID" value="NZ_JBEWSZ010000001.1"/>
</dbReference>
<dbReference type="PANTHER" id="PTHR36153">
    <property type="entry name" value="INNER MEMBRANE PROTEIN-RELATED"/>
    <property type="match status" value="1"/>
</dbReference>
<evidence type="ECO:0000313" key="7">
    <source>
        <dbReference type="Proteomes" id="UP001548832"/>
    </source>
</evidence>
<name>A0ABV2D9R2_9HYPH</name>
<feature type="domain" description="Type VI secretion system component TssM1 helical" evidence="5">
    <location>
        <begin position="940"/>
        <end position="1040"/>
    </location>
</feature>
<dbReference type="InterPro" id="IPR009612">
    <property type="entry name" value="IcmF-rel"/>
</dbReference>
<evidence type="ECO:0000259" key="2">
    <source>
        <dbReference type="Pfam" id="PF06744"/>
    </source>
</evidence>
<feature type="domain" description="IcmF-related" evidence="3">
    <location>
        <begin position="514"/>
        <end position="810"/>
    </location>
</feature>
<dbReference type="Pfam" id="PF21070">
    <property type="entry name" value="IcmF_helical"/>
    <property type="match status" value="1"/>
</dbReference>
<gene>
    <name evidence="6" type="primary">tssM</name>
    <name evidence="6" type="ORF">ABVQ20_07100</name>
</gene>
<comment type="caution">
    <text evidence="6">The sequence shown here is derived from an EMBL/GenBank/DDBJ whole genome shotgun (WGS) entry which is preliminary data.</text>
</comment>
<evidence type="ECO:0000256" key="1">
    <source>
        <dbReference type="SAM" id="Phobius"/>
    </source>
</evidence>
<proteinExistence type="predicted"/>
<organism evidence="6 7">
    <name type="scientific">Mesorhizobium shangrilense</name>
    <dbReference type="NCBI Taxonomy" id="460060"/>
    <lineage>
        <taxon>Bacteria</taxon>
        <taxon>Pseudomonadati</taxon>
        <taxon>Pseudomonadota</taxon>
        <taxon>Alphaproteobacteria</taxon>
        <taxon>Hyphomicrobiales</taxon>
        <taxon>Phyllobacteriaceae</taxon>
        <taxon>Mesorhizobium</taxon>
    </lineage>
</organism>
<keyword evidence="1" id="KW-0812">Transmembrane</keyword>
<dbReference type="InterPro" id="IPR048677">
    <property type="entry name" value="TssM1_hel"/>
</dbReference>
<feature type="domain" description="Type VI secretion system component TssM1 N-terminal" evidence="4">
    <location>
        <begin position="201"/>
        <end position="451"/>
    </location>
</feature>
<evidence type="ECO:0000313" key="6">
    <source>
        <dbReference type="EMBL" id="MET2826739.1"/>
    </source>
</evidence>
<keyword evidence="1" id="KW-1133">Transmembrane helix</keyword>
<dbReference type="Proteomes" id="UP001548832">
    <property type="component" value="Unassembled WGS sequence"/>
</dbReference>
<dbReference type="InterPro" id="IPR017731">
    <property type="entry name" value="TssM1-like"/>
</dbReference>
<dbReference type="Pfam" id="PF06761">
    <property type="entry name" value="IcmF-related"/>
    <property type="match status" value="1"/>
</dbReference>
<feature type="transmembrane region" description="Helical" evidence="1">
    <location>
        <begin position="20"/>
        <end position="40"/>
    </location>
</feature>
<evidence type="ECO:0000259" key="5">
    <source>
        <dbReference type="Pfam" id="PF21070"/>
    </source>
</evidence>
<dbReference type="InterPro" id="IPR053156">
    <property type="entry name" value="T6SS_TssM-like"/>
</dbReference>
<dbReference type="Pfam" id="PF06744">
    <property type="entry name" value="IcmF_C"/>
    <property type="match status" value="1"/>
</dbReference>
<protein>
    <submittedName>
        <fullName evidence="6">Type VI secretion system membrane subunit TssM</fullName>
    </submittedName>
</protein>
<evidence type="ECO:0000259" key="4">
    <source>
        <dbReference type="Pfam" id="PF14331"/>
    </source>
</evidence>
<keyword evidence="1" id="KW-0472">Membrane</keyword>
<accession>A0ABV2D9R2</accession>
<keyword evidence="7" id="KW-1185">Reference proteome</keyword>
<dbReference type="InterPro" id="IPR025743">
    <property type="entry name" value="TssM1_N"/>
</dbReference>
<feature type="transmembrane region" description="Helical" evidence="1">
    <location>
        <begin position="52"/>
        <end position="71"/>
    </location>
</feature>